<feature type="domain" description="RNA 2-O ribose methyltransferase substrate binding" evidence="4">
    <location>
        <begin position="27"/>
        <end position="102"/>
    </location>
</feature>
<dbReference type="InterPro" id="IPR013123">
    <property type="entry name" value="SpoU_subst-bd"/>
</dbReference>
<evidence type="ECO:0000313" key="5">
    <source>
        <dbReference type="EMBL" id="PKZ41930.1"/>
    </source>
</evidence>
<dbReference type="GO" id="GO:0003723">
    <property type="term" value="F:RNA binding"/>
    <property type="evidence" value="ECO:0007669"/>
    <property type="project" value="InterPro"/>
</dbReference>
<dbReference type="InterPro" id="IPR029028">
    <property type="entry name" value="Alpha/beta_knot_MTases"/>
</dbReference>
<evidence type="ECO:0000313" key="6">
    <source>
        <dbReference type="Proteomes" id="UP000234206"/>
    </source>
</evidence>
<evidence type="ECO:0000256" key="3">
    <source>
        <dbReference type="ARBA" id="ARBA00022679"/>
    </source>
</evidence>
<accession>A0A2I1PBD6</accession>
<dbReference type="EMBL" id="PKIZ01000008">
    <property type="protein sequence ID" value="PKZ41930.1"/>
    <property type="molecule type" value="Genomic_DNA"/>
</dbReference>
<dbReference type="SUPFAM" id="SSF55315">
    <property type="entry name" value="L30e-like"/>
    <property type="match status" value="1"/>
</dbReference>
<keyword evidence="2 5" id="KW-0489">Methyltransferase</keyword>
<evidence type="ECO:0000256" key="1">
    <source>
        <dbReference type="ARBA" id="ARBA00007228"/>
    </source>
</evidence>
<dbReference type="PANTHER" id="PTHR43191:SF2">
    <property type="entry name" value="RRNA METHYLTRANSFERASE 3, MITOCHONDRIAL"/>
    <property type="match status" value="1"/>
</dbReference>
<dbReference type="InterPro" id="IPR051259">
    <property type="entry name" value="rRNA_Methyltransferase"/>
</dbReference>
<sequence>MTSTSGRVRAAAQLGRRSARRRTGRYLVEGPQCVRELLRHEPELAEDVFVTADFLTTQAEFRELLESTPVHSHLVDAGVLRTIADADTPAGIVAVARWRPATLEEVLPGLGEGFGAVLSEVRDPGNLGTVVRAADAAGASFVVVTDASVDVTNPKVVRSTAGSLHHLPVVTGVPFEVLREATAGSVRLVAADGYATTTLPAADLTGPHLWVFGNEARGLPDAQVAACDDAVAVPLLGRAESLNLATAAAVCLYASAMHPARA</sequence>
<dbReference type="InterPro" id="IPR029026">
    <property type="entry name" value="tRNA_m1G_MTases_N"/>
</dbReference>
<dbReference type="SMART" id="SM00967">
    <property type="entry name" value="SpoU_sub_bind"/>
    <property type="match status" value="1"/>
</dbReference>
<dbReference type="Gene3D" id="3.40.1280.10">
    <property type="match status" value="1"/>
</dbReference>
<proteinExistence type="inferred from homology"/>
<gene>
    <name evidence="5" type="ORF">CYJ76_05175</name>
</gene>
<dbReference type="OrthoDB" id="9794400at2"/>
<dbReference type="InterPro" id="IPR001537">
    <property type="entry name" value="SpoU_MeTrfase"/>
</dbReference>
<dbReference type="GO" id="GO:0008173">
    <property type="term" value="F:RNA methyltransferase activity"/>
    <property type="evidence" value="ECO:0007669"/>
    <property type="project" value="InterPro"/>
</dbReference>
<dbReference type="Pfam" id="PF22435">
    <property type="entry name" value="MRM3-like_sub_bind"/>
    <property type="match status" value="1"/>
</dbReference>
<dbReference type="Gene3D" id="3.30.1330.30">
    <property type="match status" value="1"/>
</dbReference>
<comment type="caution">
    <text evidence="5">The sequence shown here is derived from an EMBL/GenBank/DDBJ whole genome shotgun (WGS) entry which is preliminary data.</text>
</comment>
<dbReference type="GO" id="GO:0005737">
    <property type="term" value="C:cytoplasm"/>
    <property type="evidence" value="ECO:0007669"/>
    <property type="project" value="UniProtKB-ARBA"/>
</dbReference>
<evidence type="ECO:0000259" key="4">
    <source>
        <dbReference type="SMART" id="SM00967"/>
    </source>
</evidence>
<name>A0A2I1PBD6_9MICO</name>
<dbReference type="CDD" id="cd18095">
    <property type="entry name" value="SpoU-like_rRNA-MTase"/>
    <property type="match status" value="1"/>
</dbReference>
<organism evidence="5 6">
    <name type="scientific">Kytococcus schroeteri</name>
    <dbReference type="NCBI Taxonomy" id="138300"/>
    <lineage>
        <taxon>Bacteria</taxon>
        <taxon>Bacillati</taxon>
        <taxon>Actinomycetota</taxon>
        <taxon>Actinomycetes</taxon>
        <taxon>Micrococcales</taxon>
        <taxon>Kytococcaceae</taxon>
        <taxon>Kytococcus</taxon>
    </lineage>
</organism>
<dbReference type="GO" id="GO:0006396">
    <property type="term" value="P:RNA processing"/>
    <property type="evidence" value="ECO:0007669"/>
    <property type="project" value="InterPro"/>
</dbReference>
<dbReference type="Pfam" id="PF00588">
    <property type="entry name" value="SpoU_methylase"/>
    <property type="match status" value="1"/>
</dbReference>
<keyword evidence="6" id="KW-1185">Reference proteome</keyword>
<comment type="similarity">
    <text evidence="1">Belongs to the class IV-like SAM-binding methyltransferase superfamily. RNA methyltransferase TrmH family.</text>
</comment>
<dbReference type="SUPFAM" id="SSF75217">
    <property type="entry name" value="alpha/beta knot"/>
    <property type="match status" value="1"/>
</dbReference>
<dbReference type="Proteomes" id="UP000234206">
    <property type="component" value="Unassembled WGS sequence"/>
</dbReference>
<keyword evidence="3 5" id="KW-0808">Transferase</keyword>
<dbReference type="PANTHER" id="PTHR43191">
    <property type="entry name" value="RRNA METHYLTRANSFERASE 3"/>
    <property type="match status" value="1"/>
</dbReference>
<protein>
    <submittedName>
        <fullName evidence="5">RNA methyltransferase</fullName>
    </submittedName>
</protein>
<dbReference type="GO" id="GO:0032259">
    <property type="term" value="P:methylation"/>
    <property type="evidence" value="ECO:0007669"/>
    <property type="project" value="UniProtKB-KW"/>
</dbReference>
<reference evidence="5 6" key="1">
    <citation type="submission" date="2017-12" db="EMBL/GenBank/DDBJ databases">
        <title>Phylogenetic diversity of female urinary microbiome.</title>
        <authorList>
            <person name="Thomas-White K."/>
            <person name="Wolfe A.J."/>
        </authorList>
    </citation>
    <scope>NUCLEOTIDE SEQUENCE [LARGE SCALE GENOMIC DNA]</scope>
    <source>
        <strain evidence="5 6">UMB1298</strain>
    </source>
</reference>
<dbReference type="AlphaFoldDB" id="A0A2I1PBD6"/>
<dbReference type="InterPro" id="IPR029064">
    <property type="entry name" value="Ribosomal_eL30-like_sf"/>
</dbReference>
<evidence type="ECO:0000256" key="2">
    <source>
        <dbReference type="ARBA" id="ARBA00022603"/>
    </source>
</evidence>
<dbReference type="InterPro" id="IPR053888">
    <property type="entry name" value="MRM3-like_sub_bind"/>
</dbReference>